<keyword evidence="10" id="KW-1185">Reference proteome</keyword>
<reference evidence="9 10" key="1">
    <citation type="submission" date="2024-04" db="EMBL/GenBank/DDBJ databases">
        <authorList>
            <person name="Waldvogel A.-M."/>
            <person name="Schoenle A."/>
        </authorList>
    </citation>
    <scope>NUCLEOTIDE SEQUENCE [LARGE SCALE GENOMIC DNA]</scope>
</reference>
<evidence type="ECO:0000256" key="6">
    <source>
        <dbReference type="ARBA" id="ARBA00023136"/>
    </source>
</evidence>
<dbReference type="Proteomes" id="UP001497482">
    <property type="component" value="Chromosome 14"/>
</dbReference>
<dbReference type="GO" id="GO:0003725">
    <property type="term" value="F:double-stranded RNA binding"/>
    <property type="evidence" value="ECO:0007669"/>
    <property type="project" value="TreeGrafter"/>
</dbReference>
<feature type="transmembrane region" description="Helical" evidence="8">
    <location>
        <begin position="66"/>
        <end position="85"/>
    </location>
</feature>
<dbReference type="AlphaFoldDB" id="A0AAV2JN12"/>
<evidence type="ECO:0000313" key="10">
    <source>
        <dbReference type="Proteomes" id="UP001497482"/>
    </source>
</evidence>
<keyword evidence="7" id="KW-0325">Glycoprotein</keyword>
<accession>A0AAV2JN12</accession>
<dbReference type="GO" id="GO:0005886">
    <property type="term" value="C:plasma membrane"/>
    <property type="evidence" value="ECO:0007669"/>
    <property type="project" value="TreeGrafter"/>
</dbReference>
<dbReference type="EMBL" id="OZ035836">
    <property type="protein sequence ID" value="CAL1579014.1"/>
    <property type="molecule type" value="Genomic_DNA"/>
</dbReference>
<protein>
    <submittedName>
        <fullName evidence="9">Uncharacterized protein</fullName>
    </submittedName>
</protein>
<keyword evidence="6 8" id="KW-0472">Membrane</keyword>
<comment type="subcellular location">
    <subcellularLocation>
        <location evidence="1">Membrane</location>
        <topology evidence="1">Multi-pass membrane protein</topology>
    </subcellularLocation>
</comment>
<evidence type="ECO:0000256" key="5">
    <source>
        <dbReference type="ARBA" id="ARBA00022989"/>
    </source>
</evidence>
<sequence>MYQTVSKMGAITVQRSMVLGGSFFLVLVVKSEDGECGGSGNTSETNQSKILEVVVSPVTYDAVKVIMVPSVCLGLIICLCIPLCIRDTGKKSIKCCLCCRQVVYKIGMDSSGSHATEHDTPDLFHGPFLDRISYFERTEKIQRGKLEWVCSVCALKGKIAHLLLA</sequence>
<dbReference type="PANTHER" id="PTHR12185">
    <property type="entry name" value="SID1 TRANSMEMBRANE FAMILY MEMEBER"/>
    <property type="match status" value="1"/>
</dbReference>
<dbReference type="GO" id="GO:0005764">
    <property type="term" value="C:lysosome"/>
    <property type="evidence" value="ECO:0007669"/>
    <property type="project" value="TreeGrafter"/>
</dbReference>
<keyword evidence="5 8" id="KW-1133">Transmembrane helix</keyword>
<evidence type="ECO:0000256" key="4">
    <source>
        <dbReference type="ARBA" id="ARBA00022729"/>
    </source>
</evidence>
<comment type="similarity">
    <text evidence="2">Belongs to the SID1 family.</text>
</comment>
<name>A0AAV2JN12_KNICA</name>
<proteinExistence type="inferred from homology"/>
<evidence type="ECO:0000256" key="3">
    <source>
        <dbReference type="ARBA" id="ARBA00022692"/>
    </source>
</evidence>
<evidence type="ECO:0000256" key="8">
    <source>
        <dbReference type="SAM" id="Phobius"/>
    </source>
</evidence>
<dbReference type="PANTHER" id="PTHR12185:SF14">
    <property type="entry name" value="CHOLESTEROL UPTAKE PROTEIN 1"/>
    <property type="match status" value="1"/>
</dbReference>
<keyword evidence="3 8" id="KW-0812">Transmembrane</keyword>
<evidence type="ECO:0000256" key="7">
    <source>
        <dbReference type="ARBA" id="ARBA00023180"/>
    </source>
</evidence>
<organism evidence="9 10">
    <name type="scientific">Knipowitschia caucasica</name>
    <name type="common">Caucasian dwarf goby</name>
    <name type="synonym">Pomatoschistus caucasicus</name>
    <dbReference type="NCBI Taxonomy" id="637954"/>
    <lineage>
        <taxon>Eukaryota</taxon>
        <taxon>Metazoa</taxon>
        <taxon>Chordata</taxon>
        <taxon>Craniata</taxon>
        <taxon>Vertebrata</taxon>
        <taxon>Euteleostomi</taxon>
        <taxon>Actinopterygii</taxon>
        <taxon>Neopterygii</taxon>
        <taxon>Teleostei</taxon>
        <taxon>Neoteleostei</taxon>
        <taxon>Acanthomorphata</taxon>
        <taxon>Gobiaria</taxon>
        <taxon>Gobiiformes</taxon>
        <taxon>Gobioidei</taxon>
        <taxon>Gobiidae</taxon>
        <taxon>Gobiinae</taxon>
        <taxon>Knipowitschia</taxon>
    </lineage>
</organism>
<evidence type="ECO:0000256" key="2">
    <source>
        <dbReference type="ARBA" id="ARBA00006618"/>
    </source>
</evidence>
<keyword evidence="4" id="KW-0732">Signal</keyword>
<dbReference type="InterPro" id="IPR025958">
    <property type="entry name" value="SID1_TM_fam"/>
</dbReference>
<gene>
    <name evidence="9" type="ORF">KC01_LOCUS10110</name>
</gene>
<evidence type="ECO:0000313" key="9">
    <source>
        <dbReference type="EMBL" id="CAL1579014.1"/>
    </source>
</evidence>
<evidence type="ECO:0000256" key="1">
    <source>
        <dbReference type="ARBA" id="ARBA00004141"/>
    </source>
</evidence>
<dbReference type="GO" id="GO:0051033">
    <property type="term" value="F:RNA transmembrane transporter activity"/>
    <property type="evidence" value="ECO:0007669"/>
    <property type="project" value="TreeGrafter"/>
</dbReference>
<dbReference type="Pfam" id="PF13965">
    <property type="entry name" value="SID-1_RNA_chan"/>
    <property type="match status" value="1"/>
</dbReference>